<dbReference type="Proteomes" id="UP000312495">
    <property type="component" value="Unassembled WGS sequence"/>
</dbReference>
<dbReference type="RefSeq" id="WP_000455725.1">
    <property type="nucleotide sequence ID" value="NZ_JBCMHD010000011.1"/>
</dbReference>
<name>A0A5C5A6P1_9BACI</name>
<gene>
    <name evidence="1" type="ORF">FHY71_11545</name>
</gene>
<comment type="caution">
    <text evidence="1">The sequence shown here is derived from an EMBL/GenBank/DDBJ whole genome shotgun (WGS) entry which is preliminary data.</text>
</comment>
<organism evidence="1 2">
    <name type="scientific">Bacillus tropicus</name>
    <dbReference type="NCBI Taxonomy" id="2026188"/>
    <lineage>
        <taxon>Bacteria</taxon>
        <taxon>Bacillati</taxon>
        <taxon>Bacillota</taxon>
        <taxon>Bacilli</taxon>
        <taxon>Bacillales</taxon>
        <taxon>Bacillaceae</taxon>
        <taxon>Bacillus</taxon>
        <taxon>Bacillus cereus group</taxon>
    </lineage>
</organism>
<dbReference type="EMBL" id="VEPV01000003">
    <property type="protein sequence ID" value="TNP15431.1"/>
    <property type="molecule type" value="Genomic_DNA"/>
</dbReference>
<evidence type="ECO:0000313" key="1">
    <source>
        <dbReference type="EMBL" id="TNP15431.1"/>
    </source>
</evidence>
<protein>
    <submittedName>
        <fullName evidence="1">AAA family ATPase</fullName>
    </submittedName>
</protein>
<dbReference type="AlphaFoldDB" id="A0A5C5A6P1"/>
<sequence length="172" mass="19865">MEYIFLSGIHGVGKSTLATELEKVMDIKTFSVSELIRKSGKDIDTVTKNTEHISSNQELWKVEINKLNIGDSKLLLDGHFCLLDKDKKINPLPFTTFKDTHMTKIICIEGEPQIIRERLLNRDNNEYSIALLEEFQKCELEQATRYSCENDISLFIYNETQPFSELIKFIKG</sequence>
<accession>A0A5C5A6P1</accession>
<dbReference type="InterPro" id="IPR027417">
    <property type="entry name" value="P-loop_NTPase"/>
</dbReference>
<dbReference type="Pfam" id="PF13207">
    <property type="entry name" value="AAA_17"/>
    <property type="match status" value="1"/>
</dbReference>
<dbReference type="Gene3D" id="3.40.50.300">
    <property type="entry name" value="P-loop containing nucleotide triphosphate hydrolases"/>
    <property type="match status" value="1"/>
</dbReference>
<proteinExistence type="predicted"/>
<dbReference type="CDD" id="cd02019">
    <property type="entry name" value="NK"/>
    <property type="match status" value="1"/>
</dbReference>
<dbReference type="SUPFAM" id="SSF52540">
    <property type="entry name" value="P-loop containing nucleoside triphosphate hydrolases"/>
    <property type="match status" value="1"/>
</dbReference>
<evidence type="ECO:0000313" key="2">
    <source>
        <dbReference type="Proteomes" id="UP000312495"/>
    </source>
</evidence>
<reference evidence="1 2" key="1">
    <citation type="submission" date="2019-06" db="EMBL/GenBank/DDBJ databases">
        <title>Biocontrol Bacillus strains from Vietnam.</title>
        <authorList>
            <person name="Borriss R."/>
            <person name="Lasch P."/>
            <person name="Thanh Tam L.T."/>
            <person name="Luong P.T."/>
            <person name="Phuong Thao L.T."/>
            <person name="Kim Chung L.T."/>
        </authorList>
    </citation>
    <scope>NUCLEOTIDE SEQUENCE [LARGE SCALE GENOMIC DNA]</scope>
    <source>
        <strain evidence="1 2">SN1</strain>
    </source>
</reference>